<evidence type="ECO:0000313" key="1">
    <source>
        <dbReference type="EMBL" id="WIV60419.1"/>
    </source>
</evidence>
<reference evidence="1 2" key="1">
    <citation type="submission" date="2023-06" db="EMBL/GenBank/DDBJ databases">
        <authorList>
            <person name="Oyuntsetseg B."/>
            <person name="Kim S.B."/>
        </authorList>
    </citation>
    <scope>NUCLEOTIDE SEQUENCE [LARGE SCALE GENOMIC DNA]</scope>
    <source>
        <strain evidence="1 2">2-2</strain>
    </source>
</reference>
<organism evidence="1 2">
    <name type="scientific">Amycolatopsis nalaikhensis</name>
    <dbReference type="NCBI Taxonomy" id="715472"/>
    <lineage>
        <taxon>Bacteria</taxon>
        <taxon>Bacillati</taxon>
        <taxon>Actinomycetota</taxon>
        <taxon>Actinomycetes</taxon>
        <taxon>Pseudonocardiales</taxon>
        <taxon>Pseudonocardiaceae</taxon>
        <taxon>Amycolatopsis</taxon>
    </lineage>
</organism>
<dbReference type="RefSeq" id="WP_285457994.1">
    <property type="nucleotide sequence ID" value="NZ_CP127173.1"/>
</dbReference>
<dbReference type="Proteomes" id="UP001227101">
    <property type="component" value="Chromosome"/>
</dbReference>
<dbReference type="InterPro" id="IPR013321">
    <property type="entry name" value="Arc_rbn_hlx_hlx"/>
</dbReference>
<protein>
    <submittedName>
        <fullName evidence="1">CopG family transcriptional regulator</fullName>
    </submittedName>
</protein>
<proteinExistence type="predicted"/>
<gene>
    <name evidence="1" type="ORF">QP939_18315</name>
</gene>
<dbReference type="SUPFAM" id="SSF47598">
    <property type="entry name" value="Ribbon-helix-helix"/>
    <property type="match status" value="1"/>
</dbReference>
<accession>A0ABY8XXR2</accession>
<keyword evidence="2" id="KW-1185">Reference proteome</keyword>
<dbReference type="Gene3D" id="1.10.1220.10">
    <property type="entry name" value="Met repressor-like"/>
    <property type="match status" value="1"/>
</dbReference>
<evidence type="ECO:0000313" key="2">
    <source>
        <dbReference type="Proteomes" id="UP001227101"/>
    </source>
</evidence>
<dbReference type="InterPro" id="IPR010985">
    <property type="entry name" value="Ribbon_hlx_hlx"/>
</dbReference>
<name>A0ABY8XXR2_9PSEU</name>
<sequence length="56" mass="6411">MPPAEKRQFSVYLPVDLIRRLKHASVDADESLSAYVERALENHLRQSGTTGEERSR</sequence>
<dbReference type="EMBL" id="CP127173">
    <property type="protein sequence ID" value="WIV60419.1"/>
    <property type="molecule type" value="Genomic_DNA"/>
</dbReference>